<reference evidence="3 4" key="2">
    <citation type="journal article" date="2017" name="Genome Biol.">
        <title>New reference genome sequences of hot pepper reveal the massive evolution of plant disease-resistance genes by retroduplication.</title>
        <authorList>
            <person name="Kim S."/>
            <person name="Park J."/>
            <person name="Yeom S.I."/>
            <person name="Kim Y.M."/>
            <person name="Seo E."/>
            <person name="Kim K.T."/>
            <person name="Kim M.S."/>
            <person name="Lee J.M."/>
            <person name="Cheong K."/>
            <person name="Shin H.S."/>
            <person name="Kim S.B."/>
            <person name="Han K."/>
            <person name="Lee J."/>
            <person name="Park M."/>
            <person name="Lee H.A."/>
            <person name="Lee H.Y."/>
            <person name="Lee Y."/>
            <person name="Oh S."/>
            <person name="Lee J.H."/>
            <person name="Choi E."/>
            <person name="Choi E."/>
            <person name="Lee S.E."/>
            <person name="Jeon J."/>
            <person name="Kim H."/>
            <person name="Choi G."/>
            <person name="Song H."/>
            <person name="Lee J."/>
            <person name="Lee S.C."/>
            <person name="Kwon J.K."/>
            <person name="Lee H.Y."/>
            <person name="Koo N."/>
            <person name="Hong Y."/>
            <person name="Kim R.W."/>
            <person name="Kang W.H."/>
            <person name="Huh J.H."/>
            <person name="Kang B.C."/>
            <person name="Yang T.J."/>
            <person name="Lee Y.H."/>
            <person name="Bennetzen J.L."/>
            <person name="Choi D."/>
        </authorList>
    </citation>
    <scope>NUCLEOTIDE SEQUENCE [LARGE SCALE GENOMIC DNA]</scope>
    <source>
        <strain evidence="4">cv. CM334</strain>
    </source>
</reference>
<dbReference type="OMA" id="AGSKHTH"/>
<dbReference type="GO" id="GO:0006952">
    <property type="term" value="P:defense response"/>
    <property type="evidence" value="ECO:0007669"/>
    <property type="project" value="UniProtKB-KW"/>
</dbReference>
<dbReference type="Gene3D" id="3.80.10.10">
    <property type="entry name" value="Ribonuclease Inhibitor"/>
    <property type="match status" value="1"/>
</dbReference>
<dbReference type="GO" id="GO:0043531">
    <property type="term" value="F:ADP binding"/>
    <property type="evidence" value="ECO:0007669"/>
    <property type="project" value="InterPro"/>
</dbReference>
<dbReference type="PANTHER" id="PTHR15140">
    <property type="entry name" value="TUBULIN-SPECIFIC CHAPERONE E"/>
    <property type="match status" value="1"/>
</dbReference>
<dbReference type="EMBL" id="AYRZ02000012">
    <property type="protein sequence ID" value="PHT65567.1"/>
    <property type="molecule type" value="Genomic_DNA"/>
</dbReference>
<dbReference type="AlphaFoldDB" id="A0A2G2Y735"/>
<gene>
    <name evidence="3" type="ORF">T459_29992</name>
</gene>
<evidence type="ECO:0000256" key="1">
    <source>
        <dbReference type="ARBA" id="ARBA00008894"/>
    </source>
</evidence>
<dbReference type="SUPFAM" id="SSF52047">
    <property type="entry name" value="RNI-like"/>
    <property type="match status" value="1"/>
</dbReference>
<dbReference type="InterPro" id="IPR032675">
    <property type="entry name" value="LRR_dom_sf"/>
</dbReference>
<evidence type="ECO:0000313" key="4">
    <source>
        <dbReference type="Proteomes" id="UP000222542"/>
    </source>
</evidence>
<keyword evidence="2" id="KW-0611">Plant defense</keyword>
<evidence type="ECO:0000313" key="3">
    <source>
        <dbReference type="EMBL" id="PHT65567.1"/>
    </source>
</evidence>
<dbReference type="PANTHER" id="PTHR15140:SF38">
    <property type="entry name" value="NB-ARC DOMAIN-CONTAINING PROTEIN"/>
    <property type="match status" value="1"/>
</dbReference>
<evidence type="ECO:0000256" key="2">
    <source>
        <dbReference type="ARBA" id="ARBA00022821"/>
    </source>
</evidence>
<keyword evidence="4" id="KW-1185">Reference proteome</keyword>
<dbReference type="InterPro" id="IPR036388">
    <property type="entry name" value="WH-like_DNA-bd_sf"/>
</dbReference>
<reference evidence="3 4" key="1">
    <citation type="journal article" date="2014" name="Nat. Genet.">
        <title>Genome sequence of the hot pepper provides insights into the evolution of pungency in Capsicum species.</title>
        <authorList>
            <person name="Kim S."/>
            <person name="Park M."/>
            <person name="Yeom S.I."/>
            <person name="Kim Y.M."/>
            <person name="Lee J.M."/>
            <person name="Lee H.A."/>
            <person name="Seo E."/>
            <person name="Choi J."/>
            <person name="Cheong K."/>
            <person name="Kim K.T."/>
            <person name="Jung K."/>
            <person name="Lee G.W."/>
            <person name="Oh S.K."/>
            <person name="Bae C."/>
            <person name="Kim S.B."/>
            <person name="Lee H.Y."/>
            <person name="Kim S.Y."/>
            <person name="Kim M.S."/>
            <person name="Kang B.C."/>
            <person name="Jo Y.D."/>
            <person name="Yang H.B."/>
            <person name="Jeong H.J."/>
            <person name="Kang W.H."/>
            <person name="Kwon J.K."/>
            <person name="Shin C."/>
            <person name="Lim J.Y."/>
            <person name="Park J.H."/>
            <person name="Huh J.H."/>
            <person name="Kim J.S."/>
            <person name="Kim B.D."/>
            <person name="Cohen O."/>
            <person name="Paran I."/>
            <person name="Suh M.C."/>
            <person name="Lee S.B."/>
            <person name="Kim Y.K."/>
            <person name="Shin Y."/>
            <person name="Noh S.J."/>
            <person name="Park J."/>
            <person name="Seo Y.S."/>
            <person name="Kwon S.Y."/>
            <person name="Kim H.A."/>
            <person name="Park J.M."/>
            <person name="Kim H.J."/>
            <person name="Choi S.B."/>
            <person name="Bosland P.W."/>
            <person name="Reeves G."/>
            <person name="Jo S.H."/>
            <person name="Lee B.W."/>
            <person name="Cho H.T."/>
            <person name="Choi H.S."/>
            <person name="Lee M.S."/>
            <person name="Yu Y."/>
            <person name="Do Choi Y."/>
            <person name="Park B.S."/>
            <person name="van Deynze A."/>
            <person name="Ashrafi H."/>
            <person name="Hill T."/>
            <person name="Kim W.T."/>
            <person name="Pai H.S."/>
            <person name="Ahn H.K."/>
            <person name="Yeam I."/>
            <person name="Giovannoni J.J."/>
            <person name="Rose J.K."/>
            <person name="Sorensen I."/>
            <person name="Lee S.J."/>
            <person name="Kim R.W."/>
            <person name="Choi I.Y."/>
            <person name="Choi B.S."/>
            <person name="Lim J.S."/>
            <person name="Lee Y.H."/>
            <person name="Choi D."/>
        </authorList>
    </citation>
    <scope>NUCLEOTIDE SEQUENCE [LARGE SCALE GENOMIC DNA]</scope>
    <source>
        <strain evidence="4">cv. CM334</strain>
    </source>
</reference>
<accession>A0A2G2Y735</accession>
<comment type="similarity">
    <text evidence="1">Belongs to the disease resistance NB-LRR family.</text>
</comment>
<dbReference type="Gramene" id="PHT65567">
    <property type="protein sequence ID" value="PHT65567"/>
    <property type="gene ID" value="T459_29992"/>
</dbReference>
<protein>
    <submittedName>
        <fullName evidence="3">Uncharacterized protein</fullName>
    </submittedName>
</protein>
<dbReference type="SUPFAM" id="SSF52540">
    <property type="entry name" value="P-loop containing nucleoside triphosphate hydrolases"/>
    <property type="match status" value="1"/>
</dbReference>
<name>A0A2G2Y735_CAPAN</name>
<dbReference type="Proteomes" id="UP000222542">
    <property type="component" value="Unassembled WGS sequence"/>
</dbReference>
<sequence>MSACLQLCYYILDGSDAEMSCISYEVHDLVQLLFHHSEDDMLVKLKDYVIPRLLENIKSSIISDHHSESNATMIENQLLELLDALLLNLQYLPKIIEYVLPEFQLMAERVGHFCFVLLFYQLDKQNEDALDYILEAFRVNSKLANLLLEVIPVELEVMHICSTNLKTSKSAEIGCSIQKLLEASPDILRESLIHLQQHMVNAITRSTSACNIHVMIEFLLIILSDVPRDIIRHDKLFVLLARIKAITREVCVLVLNLEENSRNEENMNEAIGTSLNLSKNIEILKEDLKNVVLRAPVDVSQLCFPMSDGPLFMTLLLRNLNDLLNSNAYSVTLIKVEIRRMKEDLEIIRSFFRNVEQELHWYIWTRILDVAYEAEHVINLILARDHGLLQLIFLLTDAVEKIKLIKKRVFGEDCCPDELKDVGEKIARKCDGLPLVLDLIGGVIAKKEKKEALLLDALDNLSSSNLKDEEEVIKVIQLSYDHLSDHLKPCLIYLASYSKDEEIAISDLTDLRIAEGLVELSGMAVYVDELISSSLVIVSNRRWRSCKIHDLMHDFCSIKARKKKLFDFISSSVPHSSSDPMPRAMTIDYDHHLGSDEDFFMFNPEKKNPYVKHLLSLKVDLLSYKCHLRHLRLLKRLELREIVLTNSSLNEIGMLGYLRHLKIRMKMVLSRGIWSLAKLRHLGVDYCSLVDRHIDGPIVLEDESKLENLRTLYKLRLTYSKYTEYIFKRFFNLRSLSFTIKEPWLCSEEQICFPRLDVLNELEQVCAYFSCTAGSKHTHQFDFHFPLSLKERVLEGFHLTSDSLSRLPNLQSLSLDYTIIQGGEWNMEEVIFENLKFIKMWAVYFPEWQVGEESFPVLEELQMHWCNKLMEIPQNFGDITSLKSIHLHGCPQLEDSALRSKEYVAKMTGEEDKLEVRCW</sequence>
<comment type="caution">
    <text evidence="3">The sequence shown here is derived from an EMBL/GenBank/DDBJ whole genome shotgun (WGS) entry which is preliminary data.</text>
</comment>
<dbReference type="Gene3D" id="1.10.10.10">
    <property type="entry name" value="Winged helix-like DNA-binding domain superfamily/Winged helix DNA-binding domain"/>
    <property type="match status" value="1"/>
</dbReference>
<proteinExistence type="inferred from homology"/>
<organism evidence="3 4">
    <name type="scientific">Capsicum annuum</name>
    <name type="common">Capsicum pepper</name>
    <dbReference type="NCBI Taxonomy" id="4072"/>
    <lineage>
        <taxon>Eukaryota</taxon>
        <taxon>Viridiplantae</taxon>
        <taxon>Streptophyta</taxon>
        <taxon>Embryophyta</taxon>
        <taxon>Tracheophyta</taxon>
        <taxon>Spermatophyta</taxon>
        <taxon>Magnoliopsida</taxon>
        <taxon>eudicotyledons</taxon>
        <taxon>Gunneridae</taxon>
        <taxon>Pentapetalae</taxon>
        <taxon>asterids</taxon>
        <taxon>lamiids</taxon>
        <taxon>Solanales</taxon>
        <taxon>Solanaceae</taxon>
        <taxon>Solanoideae</taxon>
        <taxon>Capsiceae</taxon>
        <taxon>Capsicum</taxon>
    </lineage>
</organism>
<dbReference type="InterPro" id="IPR027417">
    <property type="entry name" value="P-loop_NTPase"/>
</dbReference>